<keyword evidence="3" id="KW-1185">Reference proteome</keyword>
<dbReference type="RefSeq" id="WP_214171381.1">
    <property type="nucleotide sequence ID" value="NZ_JAHCVJ010000003.1"/>
</dbReference>
<evidence type="ECO:0000313" key="3">
    <source>
        <dbReference type="Proteomes" id="UP000811899"/>
    </source>
</evidence>
<feature type="signal peptide" evidence="1">
    <location>
        <begin position="1"/>
        <end position="23"/>
    </location>
</feature>
<dbReference type="AlphaFoldDB" id="A0AAW4L8J5"/>
<comment type="caution">
    <text evidence="2">The sequence shown here is derived from an EMBL/GenBank/DDBJ whole genome shotgun (WGS) entry which is preliminary data.</text>
</comment>
<proteinExistence type="predicted"/>
<feature type="chain" id="PRO_5043621642" description="Carboxypeptidase regulatory-like domain-containing protein" evidence="1">
    <location>
        <begin position="24"/>
        <end position="406"/>
    </location>
</feature>
<reference evidence="2 3" key="1">
    <citation type="submission" date="2021-05" db="EMBL/GenBank/DDBJ databases">
        <title>The draft genome of Geobacter pelophilus DSM 12255.</title>
        <authorList>
            <person name="Xu Z."/>
            <person name="Masuda Y."/>
            <person name="Itoh H."/>
            <person name="Senoo K."/>
        </authorList>
    </citation>
    <scope>NUCLEOTIDE SEQUENCE [LARGE SCALE GENOMIC DNA]</scope>
    <source>
        <strain evidence="2 3">DSM 12255</strain>
    </source>
</reference>
<evidence type="ECO:0008006" key="4">
    <source>
        <dbReference type="Google" id="ProtNLM"/>
    </source>
</evidence>
<protein>
    <recommendedName>
        <fullName evidence="4">Carboxypeptidase regulatory-like domain-containing protein</fullName>
    </recommendedName>
</protein>
<dbReference type="Proteomes" id="UP000811899">
    <property type="component" value="Unassembled WGS sequence"/>
</dbReference>
<evidence type="ECO:0000256" key="1">
    <source>
        <dbReference type="SAM" id="SignalP"/>
    </source>
</evidence>
<sequence length="406" mass="41151">MKFLSFKYLIPMALLIASLAGCGGGGGSPAGSTAISGTASAGIIYPGVVNVYAVNSNGVKGTLLKSTATDINGKYTLSLGDYSGAILVEVSGTYTDEATGNTVTIPTTNPLHALVDSVNSSTSNNRVVSVTPLTDLAWRKASSNGTSATPPAVIATANNLMDDLFKISDIIGIEPVRPDIASVGHSSTSQESQAYTLALAALSKMASTATGTTDYDKMNTILSRIETEIETDGAMSTTAAEFSAALGTALLSSDSTTRAADDFPSAATQLAAVGKKSQLLTLSITGTLPAGTKIHAIEGAITLPATVSLRAESTGKTLSDVLLLAGVATGMGSEPIANYLSLQVPKEVDFNVVLNTGIGTGDFAVLSYDVSTGATVTAADFSLVSGTVFVKDSNGADIPGLTLTIR</sequence>
<keyword evidence="1" id="KW-0732">Signal</keyword>
<evidence type="ECO:0000313" key="2">
    <source>
        <dbReference type="EMBL" id="MBT0664626.1"/>
    </source>
</evidence>
<organism evidence="2 3">
    <name type="scientific">Geoanaerobacter pelophilus</name>
    <dbReference type="NCBI Taxonomy" id="60036"/>
    <lineage>
        <taxon>Bacteria</taxon>
        <taxon>Pseudomonadati</taxon>
        <taxon>Thermodesulfobacteriota</taxon>
        <taxon>Desulfuromonadia</taxon>
        <taxon>Geobacterales</taxon>
        <taxon>Geobacteraceae</taxon>
        <taxon>Geoanaerobacter</taxon>
    </lineage>
</organism>
<dbReference type="EMBL" id="JAHCVJ010000003">
    <property type="protein sequence ID" value="MBT0664626.1"/>
    <property type="molecule type" value="Genomic_DNA"/>
</dbReference>
<accession>A0AAW4L8J5</accession>
<name>A0AAW4L8J5_9BACT</name>
<dbReference type="PROSITE" id="PS51257">
    <property type="entry name" value="PROKAR_LIPOPROTEIN"/>
    <property type="match status" value="1"/>
</dbReference>
<gene>
    <name evidence="2" type="ORF">KI809_09980</name>
</gene>